<evidence type="ECO:0000313" key="1">
    <source>
        <dbReference type="EMBL" id="GBP11842.1"/>
    </source>
</evidence>
<evidence type="ECO:0000313" key="2">
    <source>
        <dbReference type="Proteomes" id="UP000299102"/>
    </source>
</evidence>
<organism evidence="1 2">
    <name type="scientific">Eumeta variegata</name>
    <name type="common">Bagworm moth</name>
    <name type="synonym">Eumeta japonica</name>
    <dbReference type="NCBI Taxonomy" id="151549"/>
    <lineage>
        <taxon>Eukaryota</taxon>
        <taxon>Metazoa</taxon>
        <taxon>Ecdysozoa</taxon>
        <taxon>Arthropoda</taxon>
        <taxon>Hexapoda</taxon>
        <taxon>Insecta</taxon>
        <taxon>Pterygota</taxon>
        <taxon>Neoptera</taxon>
        <taxon>Endopterygota</taxon>
        <taxon>Lepidoptera</taxon>
        <taxon>Glossata</taxon>
        <taxon>Ditrysia</taxon>
        <taxon>Tineoidea</taxon>
        <taxon>Psychidae</taxon>
        <taxon>Oiketicinae</taxon>
        <taxon>Eumeta</taxon>
    </lineage>
</organism>
<name>A0A4C1TBK5_EUMVA</name>
<reference evidence="1 2" key="1">
    <citation type="journal article" date="2019" name="Commun. Biol.">
        <title>The bagworm genome reveals a unique fibroin gene that provides high tensile strength.</title>
        <authorList>
            <person name="Kono N."/>
            <person name="Nakamura H."/>
            <person name="Ohtoshi R."/>
            <person name="Tomita M."/>
            <person name="Numata K."/>
            <person name="Arakawa K."/>
        </authorList>
    </citation>
    <scope>NUCLEOTIDE SEQUENCE [LARGE SCALE GENOMIC DNA]</scope>
</reference>
<comment type="caution">
    <text evidence="1">The sequence shown here is derived from an EMBL/GenBank/DDBJ whole genome shotgun (WGS) entry which is preliminary data.</text>
</comment>
<accession>A0A4C1TBK5</accession>
<dbReference type="AlphaFoldDB" id="A0A4C1TBK5"/>
<gene>
    <name evidence="1" type="ORF">EVAR_73334_1</name>
</gene>
<protein>
    <submittedName>
        <fullName evidence="1">Uncharacterized protein</fullName>
    </submittedName>
</protein>
<proteinExistence type="predicted"/>
<sequence>MGETEGEAVAADGRGSEELRPHLLRIHCRGTKPVRYITSDLSVIDRAAVMDVSNVEVIYVVEEYENMKRRKRRL</sequence>
<dbReference type="EMBL" id="BGZK01004963">
    <property type="protein sequence ID" value="GBP11842.1"/>
    <property type="molecule type" value="Genomic_DNA"/>
</dbReference>
<keyword evidence="2" id="KW-1185">Reference proteome</keyword>
<dbReference type="Proteomes" id="UP000299102">
    <property type="component" value="Unassembled WGS sequence"/>
</dbReference>